<organism evidence="2 3">
    <name type="scientific">Sphingobacterium paludis</name>
    <dbReference type="NCBI Taxonomy" id="1476465"/>
    <lineage>
        <taxon>Bacteria</taxon>
        <taxon>Pseudomonadati</taxon>
        <taxon>Bacteroidota</taxon>
        <taxon>Sphingobacteriia</taxon>
        <taxon>Sphingobacteriales</taxon>
        <taxon>Sphingobacteriaceae</taxon>
        <taxon>Sphingobacterium</taxon>
    </lineage>
</organism>
<evidence type="ECO:0000313" key="3">
    <source>
        <dbReference type="Proteomes" id="UP000294752"/>
    </source>
</evidence>
<dbReference type="InterPro" id="IPR041578">
    <property type="entry name" value="PIN_8"/>
</dbReference>
<dbReference type="EMBL" id="SNZV01000008">
    <property type="protein sequence ID" value="TDS11015.1"/>
    <property type="molecule type" value="Genomic_DNA"/>
</dbReference>
<dbReference type="Pfam" id="PF18476">
    <property type="entry name" value="PIN_8"/>
    <property type="match status" value="1"/>
</dbReference>
<name>A0A4R7CU84_9SPHI</name>
<reference evidence="2 3" key="1">
    <citation type="submission" date="2019-03" db="EMBL/GenBank/DDBJ databases">
        <title>Genomic Encyclopedia of Type Strains, Phase III (KMG-III): the genomes of soil and plant-associated and newly described type strains.</title>
        <authorList>
            <person name="Whitman W."/>
        </authorList>
    </citation>
    <scope>NUCLEOTIDE SEQUENCE [LARGE SCALE GENOMIC DNA]</scope>
    <source>
        <strain evidence="2 3">CGMCC 1.12801</strain>
    </source>
</reference>
<comment type="caution">
    <text evidence="2">The sequence shown here is derived from an EMBL/GenBank/DDBJ whole genome shotgun (WGS) entry which is preliminary data.</text>
</comment>
<dbReference type="AlphaFoldDB" id="A0A4R7CU84"/>
<sequence length="559" mass="65972">MNKDNIKPYIIDEEKEQRLWETAVFVFDSSALLDFYFLPKKTREKIYEEIFTNLVDRLWLPFHVEYEFLKNRKGVIPKPVKEKYEPLKEKINAIRNSLAKEIKKRVDEISRETIKDDKHPHIEQTEIEKIKTEIEKFEKEVKSFEENILKRISTTEKEILEMKSNDDILEALENSFNVGREFTYDEVISITEEGKHRYEFKIPPGYGDLQQREKKGTQIFGDLIIWKQILEFSKEKKMPVIFITNDIKKDDDWCYLDKSATEDRILAPREELIKEIKDHSNVEFWMYNLPQFLFKANKYLEAKFSPQTIQNITQFLNTKDIKGDYLRFKCDSCGKIHSYHKSEFNLDFDCIESSERSMGPENHYEATEVFDCDCGNQITANFEVWEYPVGVHNYDSLTLEGGEILESFYFTIDFFEDDYEPDYTACDECSGNREGMGNIVHFWSELELENEYDTENENSKYDKVVSGNCEWCNSLHIRCPKCDSINPLPETEFDKPKECEGGCGLIFLVDTSDDHDHLGEFSLKLIDHRKEECQSCGDEFINVDSADMCKECERKYGEE</sequence>
<dbReference type="RefSeq" id="WP_133641455.1">
    <property type="nucleotide sequence ID" value="NZ_SNZV01000008.1"/>
</dbReference>
<gene>
    <name evidence="2" type="ORF">B0I21_10872</name>
</gene>
<proteinExistence type="predicted"/>
<feature type="domain" description="PIN like" evidence="1">
    <location>
        <begin position="24"/>
        <end position="272"/>
    </location>
</feature>
<accession>A0A4R7CU84</accession>
<evidence type="ECO:0000313" key="2">
    <source>
        <dbReference type="EMBL" id="TDS11015.1"/>
    </source>
</evidence>
<evidence type="ECO:0000259" key="1">
    <source>
        <dbReference type="Pfam" id="PF18476"/>
    </source>
</evidence>
<keyword evidence="3" id="KW-1185">Reference proteome</keyword>
<dbReference type="Proteomes" id="UP000294752">
    <property type="component" value="Unassembled WGS sequence"/>
</dbReference>
<protein>
    <recommendedName>
        <fullName evidence="1">PIN like domain-containing protein</fullName>
    </recommendedName>
</protein>
<dbReference type="OrthoDB" id="9182727at2"/>